<evidence type="ECO:0000259" key="2">
    <source>
        <dbReference type="Pfam" id="PF15609"/>
    </source>
</evidence>
<dbReference type="AlphaFoldDB" id="A0A2X4U7H9"/>
<dbReference type="Proteomes" id="UP000249091">
    <property type="component" value="Chromosome 1"/>
</dbReference>
<dbReference type="SUPFAM" id="SSF53271">
    <property type="entry name" value="PRTase-like"/>
    <property type="match status" value="1"/>
</dbReference>
<accession>A0A2X4U7H9</accession>
<name>A0A2X4U7H9_9NOCA</name>
<evidence type="ECO:0000313" key="3">
    <source>
        <dbReference type="EMBL" id="SQI34589.1"/>
    </source>
</evidence>
<dbReference type="RefSeq" id="WP_072700778.1">
    <property type="nucleotide sequence ID" value="NZ_JAFBBL010000001.1"/>
</dbReference>
<dbReference type="Pfam" id="PF12500">
    <property type="entry name" value="TRSP"/>
    <property type="match status" value="1"/>
</dbReference>
<evidence type="ECO:0000313" key="4">
    <source>
        <dbReference type="Proteomes" id="UP000249091"/>
    </source>
</evidence>
<evidence type="ECO:0000259" key="1">
    <source>
        <dbReference type="Pfam" id="PF12500"/>
    </source>
</evidence>
<dbReference type="EMBL" id="LS483468">
    <property type="protein sequence ID" value="SQI34589.1"/>
    <property type="molecule type" value="Genomic_DNA"/>
</dbReference>
<feature type="domain" description="Orotate phosphoribosyltransferase-like" evidence="2">
    <location>
        <begin position="32"/>
        <end position="218"/>
    </location>
</feature>
<feature type="domain" description="TRSP" evidence="1">
    <location>
        <begin position="261"/>
        <end position="394"/>
    </location>
</feature>
<protein>
    <submittedName>
        <fullName evidence="3">Protein of uncharacterized function (DUF3706)</fullName>
    </submittedName>
</protein>
<dbReference type="InterPro" id="IPR041688">
    <property type="entry name" value="PRTase_2"/>
</dbReference>
<gene>
    <name evidence="3" type="ORF">NCTC10994_02821</name>
</gene>
<sequence length="431" mass="46546">MTDTLQKYWATEEFGLALEHRDTSTGYTVPELVQPGLRRNPRRAHLLVSTVLGKHIPTDPAVVLGAGRRLGELVADLLGDVAREALVLGFAETATGLGHCVAEALDAGCYLHSTRRRVPGAEVFAGFEEGHSHATSHLLQPTSPDLFSNTAPLVLVDDEISTGATAIDAIRALHRSHPRDRYVIASLVDMRGDEHRRFTSAAELELGTTIEHVSLAQGHTVLPADLTDRVTALPVPELNPVAPQRGSVRFIEVPWPSDVPDGGRHGVVRADFAGYDSAITTAAEVVDSVRDTDRPVIVIGHEELMYLPLRLAHALATRGTPATFQTTTRSPAFVRDVPGYPLRRGFSFVAPEHIPSEHEAEAARYLYNARWPEPATERPELVLVIDSPADTDRLRADGGALDVLTAAGEDVLVAIVPATDPAALRASRETV</sequence>
<dbReference type="Pfam" id="PF15609">
    <property type="entry name" value="PRTase_2"/>
    <property type="match status" value="1"/>
</dbReference>
<dbReference type="CDD" id="cd06223">
    <property type="entry name" value="PRTases_typeI"/>
    <property type="match status" value="1"/>
</dbReference>
<dbReference type="Gene3D" id="3.40.50.2020">
    <property type="match status" value="1"/>
</dbReference>
<dbReference type="InterPro" id="IPR022537">
    <property type="entry name" value="TRSP_dom"/>
</dbReference>
<dbReference type="InterPro" id="IPR000836">
    <property type="entry name" value="PRTase_dom"/>
</dbReference>
<keyword evidence="4" id="KW-1185">Reference proteome</keyword>
<dbReference type="KEGG" id="rcr:NCTC10994_02821"/>
<dbReference type="InterPro" id="IPR029057">
    <property type="entry name" value="PRTase-like"/>
</dbReference>
<dbReference type="STRING" id="1219011.GCA_001895045_02392"/>
<proteinExistence type="predicted"/>
<reference evidence="3 4" key="1">
    <citation type="submission" date="2018-06" db="EMBL/GenBank/DDBJ databases">
        <authorList>
            <consortium name="Pathogen Informatics"/>
            <person name="Doyle S."/>
        </authorList>
    </citation>
    <scope>NUCLEOTIDE SEQUENCE [LARGE SCALE GENOMIC DNA]</scope>
    <source>
        <strain evidence="3 4">NCTC10994</strain>
    </source>
</reference>
<organism evidence="3 4">
    <name type="scientific">Rhodococcus coprophilus</name>
    <dbReference type="NCBI Taxonomy" id="38310"/>
    <lineage>
        <taxon>Bacteria</taxon>
        <taxon>Bacillati</taxon>
        <taxon>Actinomycetota</taxon>
        <taxon>Actinomycetes</taxon>
        <taxon>Mycobacteriales</taxon>
        <taxon>Nocardiaceae</taxon>
        <taxon>Rhodococcus</taxon>
    </lineage>
</organism>